<organism evidence="3 4">
    <name type="scientific">Micromonospora krabiensis</name>
    <dbReference type="NCBI Taxonomy" id="307121"/>
    <lineage>
        <taxon>Bacteria</taxon>
        <taxon>Bacillati</taxon>
        <taxon>Actinomycetota</taxon>
        <taxon>Actinomycetes</taxon>
        <taxon>Micromonosporales</taxon>
        <taxon>Micromonosporaceae</taxon>
        <taxon>Micromonospora</taxon>
    </lineage>
</organism>
<keyword evidence="1" id="KW-0472">Membrane</keyword>
<dbReference type="Proteomes" id="UP000199393">
    <property type="component" value="Chromosome I"/>
</dbReference>
<keyword evidence="1" id="KW-1133">Transmembrane helix</keyword>
<evidence type="ECO:0000313" key="4">
    <source>
        <dbReference type="Proteomes" id="UP000199393"/>
    </source>
</evidence>
<reference evidence="4" key="1">
    <citation type="submission" date="2016-06" db="EMBL/GenBank/DDBJ databases">
        <authorList>
            <person name="Varghese N."/>
        </authorList>
    </citation>
    <scope>NUCLEOTIDE SEQUENCE [LARGE SCALE GENOMIC DNA]</scope>
    <source>
        <strain evidence="4">DSM 45344</strain>
    </source>
</reference>
<evidence type="ECO:0000313" key="3">
    <source>
        <dbReference type="EMBL" id="SBV28462.1"/>
    </source>
</evidence>
<dbReference type="RefSeq" id="WP_157741677.1">
    <property type="nucleotide sequence ID" value="NZ_JBHRWG010000004.1"/>
</dbReference>
<feature type="chain" id="PRO_5008678747" evidence="2">
    <location>
        <begin position="35"/>
        <end position="239"/>
    </location>
</feature>
<keyword evidence="1" id="KW-0812">Transmembrane</keyword>
<keyword evidence="4" id="KW-1185">Reference proteome</keyword>
<dbReference type="STRING" id="307121.GA0070620_4005"/>
<evidence type="ECO:0000256" key="1">
    <source>
        <dbReference type="SAM" id="Phobius"/>
    </source>
</evidence>
<keyword evidence="2" id="KW-0732">Signal</keyword>
<evidence type="ECO:0000256" key="2">
    <source>
        <dbReference type="SAM" id="SignalP"/>
    </source>
</evidence>
<proteinExistence type="predicted"/>
<dbReference type="AlphaFoldDB" id="A0A1C3N789"/>
<dbReference type="OrthoDB" id="3373106at2"/>
<protein>
    <submittedName>
        <fullName evidence="3">Uncharacterized protein</fullName>
    </submittedName>
</protein>
<feature type="signal peptide" evidence="2">
    <location>
        <begin position="1"/>
        <end position="34"/>
    </location>
</feature>
<gene>
    <name evidence="3" type="ORF">GA0070620_4005</name>
</gene>
<sequence>MSTPERSPRRGAASLLASVAFTLTLLAPATPAGAHPFGDPQTVAVAADAARPEVVHVRWRAGGLDDLTLLGVHLGLLPADRVTLDGAVFFEPSDATVLGPSTQFAGYVLRQMTVTSGGRACAGTVAPPSDLARSGVTVDYTCPGPVGVARLDLRLLTDLDPAYRALATGPDGQRAVYGPDHRTQDWVLGDAPPASEPHLGRRAAAQIAAVVGGVLLVPVVALLLRRSRRRRAARTCPSS</sequence>
<dbReference type="EMBL" id="LT598496">
    <property type="protein sequence ID" value="SBV28462.1"/>
    <property type="molecule type" value="Genomic_DNA"/>
</dbReference>
<name>A0A1C3N789_9ACTN</name>
<feature type="transmembrane region" description="Helical" evidence="1">
    <location>
        <begin position="203"/>
        <end position="224"/>
    </location>
</feature>
<accession>A0A1C3N789</accession>